<proteinExistence type="predicted"/>
<accession>A6JD68</accession>
<gene>
    <name evidence="1" type="ORF">rCG_63179</name>
</gene>
<evidence type="ECO:0000313" key="2">
    <source>
        <dbReference type="Proteomes" id="UP000234681"/>
    </source>
</evidence>
<protein>
    <submittedName>
        <fullName evidence="1">RCG63179</fullName>
    </submittedName>
</protein>
<dbReference type="AlphaFoldDB" id="A6JD68"/>
<name>A6JD68_RAT</name>
<reference evidence="2" key="1">
    <citation type="submission" date="2005-09" db="EMBL/GenBank/DDBJ databases">
        <authorList>
            <person name="Mural R.J."/>
            <person name="Li P.W."/>
            <person name="Adams M.D."/>
            <person name="Amanatides P.G."/>
            <person name="Baden-Tillson H."/>
            <person name="Barnstead M."/>
            <person name="Chin S.H."/>
            <person name="Dew I."/>
            <person name="Evans C.A."/>
            <person name="Ferriera S."/>
            <person name="Flanigan M."/>
            <person name="Fosler C."/>
            <person name="Glodek A."/>
            <person name="Gu Z."/>
            <person name="Holt R.A."/>
            <person name="Jennings D."/>
            <person name="Kraft C.L."/>
            <person name="Lu F."/>
            <person name="Nguyen T."/>
            <person name="Nusskern D.R."/>
            <person name="Pfannkoch C.M."/>
            <person name="Sitter C."/>
            <person name="Sutton G.G."/>
            <person name="Venter J.C."/>
            <person name="Wang Z."/>
            <person name="Woodage T."/>
            <person name="Zheng X.H."/>
            <person name="Zhong F."/>
        </authorList>
    </citation>
    <scope>NUCLEOTIDE SEQUENCE [LARGE SCALE GENOMIC DNA]</scope>
    <source>
        <strain>BN</strain>
        <strain evidence="2">Sprague-Dawley</strain>
    </source>
</reference>
<dbReference type="Proteomes" id="UP000234681">
    <property type="component" value="Chromosome 14"/>
</dbReference>
<dbReference type="EMBL" id="CH473981">
    <property type="protein sequence ID" value="EDL89990.1"/>
    <property type="molecule type" value="Genomic_DNA"/>
</dbReference>
<evidence type="ECO:0000313" key="1">
    <source>
        <dbReference type="EMBL" id="EDL89990.1"/>
    </source>
</evidence>
<organism evidence="1 2">
    <name type="scientific">Rattus norvegicus</name>
    <name type="common">Rat</name>
    <dbReference type="NCBI Taxonomy" id="10116"/>
    <lineage>
        <taxon>Eukaryota</taxon>
        <taxon>Metazoa</taxon>
        <taxon>Chordata</taxon>
        <taxon>Craniata</taxon>
        <taxon>Vertebrata</taxon>
        <taxon>Euteleostomi</taxon>
        <taxon>Mammalia</taxon>
        <taxon>Eutheria</taxon>
        <taxon>Euarchontoglires</taxon>
        <taxon>Glires</taxon>
        <taxon>Rodentia</taxon>
        <taxon>Myomorpha</taxon>
        <taxon>Muroidea</taxon>
        <taxon>Muridae</taxon>
        <taxon>Murinae</taxon>
        <taxon>Rattus</taxon>
    </lineage>
</organism>
<sequence>MNLKGTFSRLFFSSEDINRKVENNNRYCHFE</sequence>